<evidence type="ECO:0000256" key="7">
    <source>
        <dbReference type="SAM" id="MobiDB-lite"/>
    </source>
</evidence>
<evidence type="ECO:0000313" key="10">
    <source>
        <dbReference type="Proteomes" id="UP000266841"/>
    </source>
</evidence>
<dbReference type="OrthoDB" id="3176171at2759"/>
<dbReference type="GO" id="GO:0003777">
    <property type="term" value="F:microtubule motor activity"/>
    <property type="evidence" value="ECO:0007669"/>
    <property type="project" value="InterPro"/>
</dbReference>
<evidence type="ECO:0000256" key="3">
    <source>
        <dbReference type="ARBA" id="ARBA00022741"/>
    </source>
</evidence>
<name>K0T290_THAOC</name>
<protein>
    <recommendedName>
        <fullName evidence="8">Kinesin motor domain-containing protein</fullName>
    </recommendedName>
</protein>
<reference evidence="9 10" key="1">
    <citation type="journal article" date="2012" name="Genome Biol.">
        <title>Genome and low-iron response of an oceanic diatom adapted to chronic iron limitation.</title>
        <authorList>
            <person name="Lommer M."/>
            <person name="Specht M."/>
            <person name="Roy A.S."/>
            <person name="Kraemer L."/>
            <person name="Andreson R."/>
            <person name="Gutowska M.A."/>
            <person name="Wolf J."/>
            <person name="Bergner S.V."/>
            <person name="Schilhabel M.B."/>
            <person name="Klostermeier U.C."/>
            <person name="Beiko R.G."/>
            <person name="Rosenstiel P."/>
            <person name="Hippler M."/>
            <person name="Laroche J."/>
        </authorList>
    </citation>
    <scope>NUCLEOTIDE SEQUENCE [LARGE SCALE GENOMIC DNA]</scope>
    <source>
        <strain evidence="9 10">CCMP1005</strain>
    </source>
</reference>
<sequence length="131" mass="13486">LRAGTGGASPRSSSSAVSHIPYRDSKLTRLLQDSLGGNSRTVMIACVSPATANAEESVNTLRYAERTRNIKNLAVRNVVSSSGCSAAEAAALRRENARLRSDVARLEGRLAAGGGPVGSFGTAMPSGGAER</sequence>
<feature type="compositionally biased region" description="Low complexity" evidence="7">
    <location>
        <begin position="8"/>
        <end position="18"/>
    </location>
</feature>
<dbReference type="SUPFAM" id="SSF52540">
    <property type="entry name" value="P-loop containing nucleoside triphosphate hydrolases"/>
    <property type="match status" value="1"/>
</dbReference>
<dbReference type="PROSITE" id="PS50067">
    <property type="entry name" value="KINESIN_MOTOR_2"/>
    <property type="match status" value="1"/>
</dbReference>
<dbReference type="InterPro" id="IPR036961">
    <property type="entry name" value="Kinesin_motor_dom_sf"/>
</dbReference>
<dbReference type="PANTHER" id="PTHR47969">
    <property type="entry name" value="CHROMOSOME-ASSOCIATED KINESIN KIF4A-RELATED"/>
    <property type="match status" value="1"/>
</dbReference>
<keyword evidence="10" id="KW-1185">Reference proteome</keyword>
<dbReference type="eggNOG" id="KOG0244">
    <property type="taxonomic scope" value="Eukaryota"/>
</dbReference>
<keyword evidence="5" id="KW-0175">Coiled coil</keyword>
<dbReference type="InterPro" id="IPR027417">
    <property type="entry name" value="P-loop_NTPase"/>
</dbReference>
<feature type="domain" description="Kinesin motor" evidence="8">
    <location>
        <begin position="1"/>
        <end position="70"/>
    </location>
</feature>
<evidence type="ECO:0000313" key="9">
    <source>
        <dbReference type="EMBL" id="EJK72698.1"/>
    </source>
</evidence>
<keyword evidence="2" id="KW-0963">Cytoplasm</keyword>
<comment type="subcellular location">
    <subcellularLocation>
        <location evidence="1">Cytoplasm</location>
    </subcellularLocation>
</comment>
<proteinExistence type="inferred from homology"/>
<dbReference type="GO" id="GO:0008017">
    <property type="term" value="F:microtubule binding"/>
    <property type="evidence" value="ECO:0007669"/>
    <property type="project" value="InterPro"/>
</dbReference>
<dbReference type="InterPro" id="IPR001752">
    <property type="entry name" value="Kinesin_motor_dom"/>
</dbReference>
<feature type="region of interest" description="Disordered" evidence="7">
    <location>
        <begin position="1"/>
        <end position="20"/>
    </location>
</feature>
<dbReference type="GO" id="GO:0005875">
    <property type="term" value="C:microtubule associated complex"/>
    <property type="evidence" value="ECO:0007669"/>
    <property type="project" value="TreeGrafter"/>
</dbReference>
<evidence type="ECO:0000256" key="5">
    <source>
        <dbReference type="ARBA" id="ARBA00023054"/>
    </source>
</evidence>
<dbReference type="PANTHER" id="PTHR47969:SF15">
    <property type="entry name" value="CHROMOSOME-ASSOCIATED KINESIN KIF4A-RELATED"/>
    <property type="match status" value="1"/>
</dbReference>
<dbReference type="InterPro" id="IPR027640">
    <property type="entry name" value="Kinesin-like_fam"/>
</dbReference>
<evidence type="ECO:0000256" key="1">
    <source>
        <dbReference type="ARBA" id="ARBA00004496"/>
    </source>
</evidence>
<evidence type="ECO:0000256" key="6">
    <source>
        <dbReference type="PROSITE-ProRule" id="PRU00283"/>
    </source>
</evidence>
<dbReference type="EMBL" id="AGNL01005453">
    <property type="protein sequence ID" value="EJK72698.1"/>
    <property type="molecule type" value="Genomic_DNA"/>
</dbReference>
<organism evidence="9 10">
    <name type="scientific">Thalassiosira oceanica</name>
    <name type="common">Marine diatom</name>
    <dbReference type="NCBI Taxonomy" id="159749"/>
    <lineage>
        <taxon>Eukaryota</taxon>
        <taxon>Sar</taxon>
        <taxon>Stramenopiles</taxon>
        <taxon>Ochrophyta</taxon>
        <taxon>Bacillariophyta</taxon>
        <taxon>Coscinodiscophyceae</taxon>
        <taxon>Thalassiosirophycidae</taxon>
        <taxon>Thalassiosirales</taxon>
        <taxon>Thalassiosiraceae</taxon>
        <taxon>Thalassiosira</taxon>
    </lineage>
</organism>
<gene>
    <name evidence="9" type="ORF">THAOC_05744</name>
</gene>
<feature type="non-terminal residue" evidence="9">
    <location>
        <position position="1"/>
    </location>
</feature>
<evidence type="ECO:0000259" key="8">
    <source>
        <dbReference type="PROSITE" id="PS50067"/>
    </source>
</evidence>
<dbReference type="GO" id="GO:0005737">
    <property type="term" value="C:cytoplasm"/>
    <property type="evidence" value="ECO:0007669"/>
    <property type="project" value="UniProtKB-SubCell"/>
</dbReference>
<dbReference type="Gene3D" id="3.40.850.10">
    <property type="entry name" value="Kinesin motor domain"/>
    <property type="match status" value="1"/>
</dbReference>
<comment type="caution">
    <text evidence="9">The sequence shown here is derived from an EMBL/GenBank/DDBJ whole genome shotgun (WGS) entry which is preliminary data.</text>
</comment>
<keyword evidence="4" id="KW-0067">ATP-binding</keyword>
<comment type="similarity">
    <text evidence="6">Belongs to the TRAFAC class myosin-kinesin ATPase superfamily. Kinesin family.</text>
</comment>
<evidence type="ECO:0000256" key="4">
    <source>
        <dbReference type="ARBA" id="ARBA00022840"/>
    </source>
</evidence>
<keyword evidence="3" id="KW-0547">Nucleotide-binding</keyword>
<comment type="caution">
    <text evidence="6">Lacks conserved residue(s) required for the propagation of feature annotation.</text>
</comment>
<dbReference type="GO" id="GO:0051231">
    <property type="term" value="P:spindle elongation"/>
    <property type="evidence" value="ECO:0007669"/>
    <property type="project" value="TreeGrafter"/>
</dbReference>
<dbReference type="Pfam" id="PF00225">
    <property type="entry name" value="Kinesin"/>
    <property type="match status" value="1"/>
</dbReference>
<accession>K0T290</accession>
<dbReference type="Proteomes" id="UP000266841">
    <property type="component" value="Unassembled WGS sequence"/>
</dbReference>
<dbReference type="GO" id="GO:0007052">
    <property type="term" value="P:mitotic spindle organization"/>
    <property type="evidence" value="ECO:0007669"/>
    <property type="project" value="TreeGrafter"/>
</dbReference>
<evidence type="ECO:0000256" key="2">
    <source>
        <dbReference type="ARBA" id="ARBA00022490"/>
    </source>
</evidence>
<dbReference type="AlphaFoldDB" id="K0T290"/>
<dbReference type="GO" id="GO:0005524">
    <property type="term" value="F:ATP binding"/>
    <property type="evidence" value="ECO:0007669"/>
    <property type="project" value="UniProtKB-KW"/>
</dbReference>
<dbReference type="GO" id="GO:0007018">
    <property type="term" value="P:microtubule-based movement"/>
    <property type="evidence" value="ECO:0007669"/>
    <property type="project" value="InterPro"/>
</dbReference>